<evidence type="ECO:0000313" key="2">
    <source>
        <dbReference type="Proteomes" id="UP000046155"/>
    </source>
</evidence>
<proteinExistence type="predicted"/>
<dbReference type="Gene3D" id="3.20.20.210">
    <property type="match status" value="1"/>
</dbReference>
<protein>
    <submittedName>
        <fullName evidence="1">Uncharacterized protein</fullName>
    </submittedName>
</protein>
<dbReference type="InterPro" id="IPR038071">
    <property type="entry name" value="UROD/MetE-like_sf"/>
</dbReference>
<sequence>MQFHPCGCATGIGSLPHLDPAAAVSLINESFTLMPHWPQLPRYSVQEFFCTQFLQVLNELGLLRVEKGTKACFLDEEDDWPLRLAEFYELYMQVVEGDINALNKFYFPSGSAEGFYKFYGELKDKGTGDARYLKGQVVGLLSAGFQVTDQRGVPAYYDEQLRDVLLKQLSLQAAWQIKTLGEFGLPVIIFMDDPVIDSCGRFDRISVSKDEVQAELSEFADFVRRFGGIAGVHSCSDLDWSILFGANLDIISFDTYQFAKSFALYAASIQEFMKNGGVVAWGVVPTDGRALAEENIESLSKQIRKYIKHLTNKAIEPQLIYTQSIITPACGAGTLTTEEAKSIYQLTVELARNWRSCF</sequence>
<reference evidence="2" key="1">
    <citation type="submission" date="2015-01" db="EMBL/GenBank/DDBJ databases">
        <authorList>
            <person name="Manzoor Shahid"/>
            <person name="Zubair Saima"/>
        </authorList>
    </citation>
    <scope>NUCLEOTIDE SEQUENCE [LARGE SCALE GENOMIC DNA]</scope>
    <source>
        <strain evidence="2">Sp3</strain>
    </source>
</reference>
<dbReference type="SUPFAM" id="SSF51726">
    <property type="entry name" value="UROD/MetE-like"/>
    <property type="match status" value="1"/>
</dbReference>
<name>A0A0B7MBV2_9FIRM</name>
<keyword evidence="2" id="KW-1185">Reference proteome</keyword>
<dbReference type="EMBL" id="CDRZ01000045">
    <property type="protein sequence ID" value="CEO87999.1"/>
    <property type="molecule type" value="Genomic_DNA"/>
</dbReference>
<organism evidence="1 2">
    <name type="scientific">Syntrophaceticus schinkii</name>
    <dbReference type="NCBI Taxonomy" id="499207"/>
    <lineage>
        <taxon>Bacteria</taxon>
        <taxon>Bacillati</taxon>
        <taxon>Bacillota</taxon>
        <taxon>Clostridia</taxon>
        <taxon>Thermoanaerobacterales</taxon>
        <taxon>Thermoanaerobacterales Family III. Incertae Sedis</taxon>
        <taxon>Syntrophaceticus</taxon>
    </lineage>
</organism>
<dbReference type="RefSeq" id="WP_044664250.1">
    <property type="nucleotide sequence ID" value="NZ_CDRZ01000045.1"/>
</dbReference>
<evidence type="ECO:0000313" key="1">
    <source>
        <dbReference type="EMBL" id="CEO87999.1"/>
    </source>
</evidence>
<gene>
    <name evidence="1" type="ORF">SSCH_1390019</name>
</gene>
<dbReference type="OrthoDB" id="144815at2"/>
<accession>A0A0B7MBV2</accession>
<dbReference type="AlphaFoldDB" id="A0A0B7MBV2"/>
<dbReference type="Proteomes" id="UP000046155">
    <property type="component" value="Unassembled WGS sequence"/>
</dbReference>